<dbReference type="EMBL" id="RQTK01000613">
    <property type="protein sequence ID" value="RUS77062.1"/>
    <property type="molecule type" value="Genomic_DNA"/>
</dbReference>
<dbReference type="InterPro" id="IPR011989">
    <property type="entry name" value="ARM-like"/>
</dbReference>
<comment type="similarity">
    <text evidence="1">Belongs to the nuclear import and ribosome assembly adapter family.</text>
</comment>
<feature type="compositionally biased region" description="Acidic residues" evidence="2">
    <location>
        <begin position="333"/>
        <end position="348"/>
    </location>
</feature>
<dbReference type="Pfam" id="PF25567">
    <property type="entry name" value="TPR_SYO1"/>
    <property type="match status" value="1"/>
</dbReference>
<feature type="compositionally biased region" description="Basic residues" evidence="2">
    <location>
        <begin position="1"/>
        <end position="10"/>
    </location>
</feature>
<dbReference type="InterPro" id="IPR057990">
    <property type="entry name" value="TPR_SYO1"/>
</dbReference>
<protein>
    <recommendedName>
        <fullName evidence="3">SYO1-like TPR repeats domain-containing protein</fullName>
    </recommendedName>
</protein>
<dbReference type="SMART" id="SM00185">
    <property type="entry name" value="ARM"/>
    <property type="match status" value="2"/>
</dbReference>
<sequence length="613" mass="67025">MGKSKTKRFGSLRPTPMSRSSGEVCEVDAECDGQPTPSAVNNIIEKMQAASTEERACGCKIFASIVSQPSAIGLLLNKNAVKVAASLFLDQCLDVRKSALGALRNMSVYGQEDVCDVMVNQDVLTPLIAVINQYGYNWVPSKVATKYDTATDVLVEAVELLANLCESSGSAVCWFNKENILAILLPLLKVETYGYSLATAVARCLHVVSENNTDVTSVCSQQDIRSQLLSILTVRQAGVDNILFRTLATGILLNLPSVDLSQHYKMMVQATVDALDMSVSEAVESALDGQHHTEDEMNADPELTWPTVDKLLSAQAMSLELLANLCCSDGEWEDADEEGWEESSDDQASEAAGQDVEMAMETAENLCLSSELNSAFLEQNILSKILTAASASDSELMKRLEKSQCGKTTITKLSQLRQRALLCLGNLVEASDSSFFSQSGSLADLWGYLYKLAQAEKDTQDDDMKWALTCALRAVIQRLETLQLTALCDMSESDLDFFASLASESKNREIQINVIRILSTIACVMSKQNQLTFLFKRISMILLDVASTNLDLVIVAEALDSLFDVFKEDHTDPVAKSIGLVDKLKSLQPGFKAKVVSQKKKLVRENPPRHDTS</sequence>
<name>A0A433T6I4_ELYCH</name>
<accession>A0A433T6I4</accession>
<proteinExistence type="inferred from homology"/>
<organism evidence="4 5">
    <name type="scientific">Elysia chlorotica</name>
    <name type="common">Eastern emerald elysia</name>
    <name type="synonym">Sea slug</name>
    <dbReference type="NCBI Taxonomy" id="188477"/>
    <lineage>
        <taxon>Eukaryota</taxon>
        <taxon>Metazoa</taxon>
        <taxon>Spiralia</taxon>
        <taxon>Lophotrochozoa</taxon>
        <taxon>Mollusca</taxon>
        <taxon>Gastropoda</taxon>
        <taxon>Heterobranchia</taxon>
        <taxon>Euthyneura</taxon>
        <taxon>Panpulmonata</taxon>
        <taxon>Sacoglossa</taxon>
        <taxon>Placobranchoidea</taxon>
        <taxon>Plakobranchidae</taxon>
        <taxon>Elysia</taxon>
    </lineage>
</organism>
<gene>
    <name evidence="4" type="ORF">EGW08_015174</name>
</gene>
<reference evidence="4 5" key="1">
    <citation type="submission" date="2019-01" db="EMBL/GenBank/DDBJ databases">
        <title>A draft genome assembly of the solar-powered sea slug Elysia chlorotica.</title>
        <authorList>
            <person name="Cai H."/>
            <person name="Li Q."/>
            <person name="Fang X."/>
            <person name="Li J."/>
            <person name="Curtis N.E."/>
            <person name="Altenburger A."/>
            <person name="Shibata T."/>
            <person name="Feng M."/>
            <person name="Maeda T."/>
            <person name="Schwartz J.A."/>
            <person name="Shigenobu S."/>
            <person name="Lundholm N."/>
            <person name="Nishiyama T."/>
            <person name="Yang H."/>
            <person name="Hasebe M."/>
            <person name="Li S."/>
            <person name="Pierce S.K."/>
            <person name="Wang J."/>
        </authorList>
    </citation>
    <scope>NUCLEOTIDE SEQUENCE [LARGE SCALE GENOMIC DNA]</scope>
    <source>
        <strain evidence="4">EC2010</strain>
        <tissue evidence="4">Whole organism of an adult</tissue>
    </source>
</reference>
<dbReference type="PANTHER" id="PTHR13347">
    <property type="entry name" value="HEAT REPEAT-CONTAINING PROTEIN 3"/>
    <property type="match status" value="1"/>
</dbReference>
<dbReference type="InterPro" id="IPR000225">
    <property type="entry name" value="Armadillo"/>
</dbReference>
<dbReference type="OrthoDB" id="288703at2759"/>
<feature type="domain" description="SYO1-like TPR repeats" evidence="3">
    <location>
        <begin position="371"/>
        <end position="611"/>
    </location>
</feature>
<dbReference type="InterPro" id="IPR016024">
    <property type="entry name" value="ARM-type_fold"/>
</dbReference>
<dbReference type="InterPro" id="IPR052616">
    <property type="entry name" value="SYO1-like"/>
</dbReference>
<keyword evidence="5" id="KW-1185">Reference proteome</keyword>
<evidence type="ECO:0000256" key="2">
    <source>
        <dbReference type="SAM" id="MobiDB-lite"/>
    </source>
</evidence>
<evidence type="ECO:0000259" key="3">
    <source>
        <dbReference type="Pfam" id="PF25567"/>
    </source>
</evidence>
<dbReference type="GO" id="GO:0006606">
    <property type="term" value="P:protein import into nucleus"/>
    <property type="evidence" value="ECO:0007669"/>
    <property type="project" value="TreeGrafter"/>
</dbReference>
<feature type="region of interest" description="Disordered" evidence="2">
    <location>
        <begin position="1"/>
        <end position="21"/>
    </location>
</feature>
<evidence type="ECO:0000313" key="4">
    <source>
        <dbReference type="EMBL" id="RUS77062.1"/>
    </source>
</evidence>
<dbReference type="PANTHER" id="PTHR13347:SF1">
    <property type="entry name" value="HEAT REPEAT-CONTAINING PROTEIN 3"/>
    <property type="match status" value="1"/>
</dbReference>
<dbReference type="SUPFAM" id="SSF48371">
    <property type="entry name" value="ARM repeat"/>
    <property type="match status" value="1"/>
</dbReference>
<evidence type="ECO:0000313" key="5">
    <source>
        <dbReference type="Proteomes" id="UP000271974"/>
    </source>
</evidence>
<feature type="region of interest" description="Disordered" evidence="2">
    <location>
        <begin position="333"/>
        <end position="353"/>
    </location>
</feature>
<dbReference type="Gene3D" id="1.25.10.10">
    <property type="entry name" value="Leucine-rich Repeat Variant"/>
    <property type="match status" value="1"/>
</dbReference>
<evidence type="ECO:0000256" key="1">
    <source>
        <dbReference type="ARBA" id="ARBA00049983"/>
    </source>
</evidence>
<dbReference type="STRING" id="188477.A0A433T6I4"/>
<dbReference type="GO" id="GO:0042273">
    <property type="term" value="P:ribosomal large subunit biogenesis"/>
    <property type="evidence" value="ECO:0007669"/>
    <property type="project" value="TreeGrafter"/>
</dbReference>
<dbReference type="Proteomes" id="UP000271974">
    <property type="component" value="Unassembled WGS sequence"/>
</dbReference>
<comment type="caution">
    <text evidence="4">The sequence shown here is derived from an EMBL/GenBank/DDBJ whole genome shotgun (WGS) entry which is preliminary data.</text>
</comment>
<dbReference type="AlphaFoldDB" id="A0A433T6I4"/>
<dbReference type="GO" id="GO:0051082">
    <property type="term" value="F:unfolded protein binding"/>
    <property type="evidence" value="ECO:0007669"/>
    <property type="project" value="TreeGrafter"/>
</dbReference>